<dbReference type="InterPro" id="IPR027417">
    <property type="entry name" value="P-loop_NTPase"/>
</dbReference>
<dbReference type="STRING" id="1499688.BN000_01577"/>
<dbReference type="EC" id="2.7.10.2" evidence="2"/>
<evidence type="ECO:0000256" key="2">
    <source>
        <dbReference type="ARBA" id="ARBA00011903"/>
    </source>
</evidence>
<dbReference type="AlphaFoldDB" id="A0A0U1NUD7"/>
<dbReference type="GO" id="GO:0005524">
    <property type="term" value="F:ATP binding"/>
    <property type="evidence" value="ECO:0007669"/>
    <property type="project" value="UniProtKB-KW"/>
</dbReference>
<dbReference type="GO" id="GO:0004715">
    <property type="term" value="F:non-membrane spanning protein tyrosine kinase activity"/>
    <property type="evidence" value="ECO:0007669"/>
    <property type="project" value="UniProtKB-EC"/>
</dbReference>
<dbReference type="InterPro" id="IPR050445">
    <property type="entry name" value="Bact_polysacc_biosynth/exp"/>
</dbReference>
<dbReference type="SUPFAM" id="SSF52540">
    <property type="entry name" value="P-loop containing nucleoside triphosphate hydrolases"/>
    <property type="match status" value="1"/>
</dbReference>
<protein>
    <recommendedName>
        <fullName evidence="2">non-specific protein-tyrosine kinase</fullName>
        <ecNumber evidence="2">2.7.10.2</ecNumber>
    </recommendedName>
</protein>
<dbReference type="RefSeq" id="WP_090632914.1">
    <property type="nucleotide sequence ID" value="NZ_CVRB01000001.1"/>
</dbReference>
<evidence type="ECO:0000256" key="6">
    <source>
        <dbReference type="ARBA" id="ARBA00022840"/>
    </source>
</evidence>
<dbReference type="InterPro" id="IPR005702">
    <property type="entry name" value="Wzc-like_C"/>
</dbReference>
<evidence type="ECO:0000256" key="3">
    <source>
        <dbReference type="ARBA" id="ARBA00022679"/>
    </source>
</evidence>
<keyword evidence="4" id="KW-0547">Nucleotide-binding</keyword>
<dbReference type="InterPro" id="IPR025669">
    <property type="entry name" value="AAA_dom"/>
</dbReference>
<evidence type="ECO:0000313" key="10">
    <source>
        <dbReference type="EMBL" id="CRK81667.1"/>
    </source>
</evidence>
<sequence length="218" mass="23871">MAINKGKSNILTKKQPLIAYFHPESIISEQYRMIQANIKFSMTDKGSKSFLITSPSKGEGKSTTAANLAVSMAQQKEKVLLIDANLRNPGQHSIFKLQNSIGLTDVLTGKSHFYDAIQHTEIGRLDILTGGSLTHNPVELLSSPMMNELFTNALKSYDVVLIDSHSVLELTDTKLLANQCNGVVLVIQSGKTLQDLAFEAKKVLEFAKAKLIGVIVNE</sequence>
<evidence type="ECO:0000256" key="8">
    <source>
        <dbReference type="ARBA" id="ARBA00051245"/>
    </source>
</evidence>
<keyword evidence="11" id="KW-1185">Reference proteome</keyword>
<feature type="domain" description="AAA" evidence="9">
    <location>
        <begin position="58"/>
        <end position="189"/>
    </location>
</feature>
<keyword evidence="7" id="KW-0829">Tyrosine-protein kinase</keyword>
<dbReference type="EMBL" id="CVRB01000001">
    <property type="protein sequence ID" value="CRK81667.1"/>
    <property type="molecule type" value="Genomic_DNA"/>
</dbReference>
<evidence type="ECO:0000259" key="9">
    <source>
        <dbReference type="Pfam" id="PF13614"/>
    </source>
</evidence>
<organism evidence="10 11">
    <name type="scientific">Neobacillus massiliamazoniensis</name>
    <dbReference type="NCBI Taxonomy" id="1499688"/>
    <lineage>
        <taxon>Bacteria</taxon>
        <taxon>Bacillati</taxon>
        <taxon>Bacillota</taxon>
        <taxon>Bacilli</taxon>
        <taxon>Bacillales</taxon>
        <taxon>Bacillaceae</taxon>
        <taxon>Neobacillus</taxon>
    </lineage>
</organism>
<dbReference type="OrthoDB" id="9794577at2"/>
<comment type="catalytic activity">
    <reaction evidence="8">
        <text>L-tyrosyl-[protein] + ATP = O-phospho-L-tyrosyl-[protein] + ADP + H(+)</text>
        <dbReference type="Rhea" id="RHEA:10596"/>
        <dbReference type="Rhea" id="RHEA-COMP:10136"/>
        <dbReference type="Rhea" id="RHEA-COMP:20101"/>
        <dbReference type="ChEBI" id="CHEBI:15378"/>
        <dbReference type="ChEBI" id="CHEBI:30616"/>
        <dbReference type="ChEBI" id="CHEBI:46858"/>
        <dbReference type="ChEBI" id="CHEBI:61978"/>
        <dbReference type="ChEBI" id="CHEBI:456216"/>
        <dbReference type="EC" id="2.7.10.2"/>
    </reaction>
</comment>
<evidence type="ECO:0000256" key="7">
    <source>
        <dbReference type="ARBA" id="ARBA00023137"/>
    </source>
</evidence>
<keyword evidence="6" id="KW-0067">ATP-binding</keyword>
<gene>
    <name evidence="10" type="ORF">BN000_01577</name>
</gene>
<dbReference type="GO" id="GO:0005886">
    <property type="term" value="C:plasma membrane"/>
    <property type="evidence" value="ECO:0007669"/>
    <property type="project" value="TreeGrafter"/>
</dbReference>
<dbReference type="Gene3D" id="3.40.50.300">
    <property type="entry name" value="P-loop containing nucleotide triphosphate hydrolases"/>
    <property type="match status" value="1"/>
</dbReference>
<dbReference type="PANTHER" id="PTHR32309">
    <property type="entry name" value="TYROSINE-PROTEIN KINASE"/>
    <property type="match status" value="1"/>
</dbReference>
<reference evidence="11" key="1">
    <citation type="submission" date="2015-05" db="EMBL/GenBank/DDBJ databases">
        <authorList>
            <person name="Urmite Genomes"/>
        </authorList>
    </citation>
    <scope>NUCLEOTIDE SEQUENCE [LARGE SCALE GENOMIC DNA]</scope>
    <source>
        <strain evidence="11">LF1</strain>
    </source>
</reference>
<accession>A0A0U1NUD7</accession>
<keyword evidence="3" id="KW-0808">Transferase</keyword>
<proteinExistence type="inferred from homology"/>
<keyword evidence="5 10" id="KW-0418">Kinase</keyword>
<dbReference type="CDD" id="cd05387">
    <property type="entry name" value="BY-kinase"/>
    <property type="match status" value="1"/>
</dbReference>
<evidence type="ECO:0000256" key="1">
    <source>
        <dbReference type="ARBA" id="ARBA00007316"/>
    </source>
</evidence>
<name>A0A0U1NUD7_9BACI</name>
<dbReference type="PANTHER" id="PTHR32309:SF13">
    <property type="entry name" value="FERRIC ENTEROBACTIN TRANSPORT PROTEIN FEPE"/>
    <property type="match status" value="1"/>
</dbReference>
<evidence type="ECO:0000256" key="5">
    <source>
        <dbReference type="ARBA" id="ARBA00022777"/>
    </source>
</evidence>
<dbReference type="Pfam" id="PF13614">
    <property type="entry name" value="AAA_31"/>
    <property type="match status" value="1"/>
</dbReference>
<evidence type="ECO:0000256" key="4">
    <source>
        <dbReference type="ARBA" id="ARBA00022741"/>
    </source>
</evidence>
<comment type="similarity">
    <text evidence="1">Belongs to the CpsD/CapB family.</text>
</comment>
<dbReference type="NCBIfam" id="TIGR01007">
    <property type="entry name" value="eps_fam"/>
    <property type="match status" value="1"/>
</dbReference>
<dbReference type="Proteomes" id="UP000199087">
    <property type="component" value="Unassembled WGS sequence"/>
</dbReference>
<evidence type="ECO:0000313" key="11">
    <source>
        <dbReference type="Proteomes" id="UP000199087"/>
    </source>
</evidence>